<feature type="transmembrane region" description="Helical" evidence="7">
    <location>
        <begin position="251"/>
        <end position="279"/>
    </location>
</feature>
<feature type="transmembrane region" description="Helical" evidence="7">
    <location>
        <begin position="40"/>
        <end position="62"/>
    </location>
</feature>
<accession>A0A6V8MG64</accession>
<proteinExistence type="predicted"/>
<feature type="compositionally biased region" description="Basic residues" evidence="6">
    <location>
        <begin position="313"/>
        <end position="322"/>
    </location>
</feature>
<dbReference type="PANTHER" id="PTHR30213">
    <property type="entry name" value="INNER MEMBRANE PROTEIN YHJD"/>
    <property type="match status" value="1"/>
</dbReference>
<feature type="transmembrane region" description="Helical" evidence="7">
    <location>
        <begin position="140"/>
        <end position="162"/>
    </location>
</feature>
<feature type="transmembrane region" description="Helical" evidence="7">
    <location>
        <begin position="219"/>
        <end position="239"/>
    </location>
</feature>
<evidence type="ECO:0000256" key="2">
    <source>
        <dbReference type="ARBA" id="ARBA00022475"/>
    </source>
</evidence>
<feature type="transmembrane region" description="Helical" evidence="7">
    <location>
        <begin position="100"/>
        <end position="119"/>
    </location>
</feature>
<evidence type="ECO:0000256" key="7">
    <source>
        <dbReference type="SAM" id="Phobius"/>
    </source>
</evidence>
<evidence type="ECO:0000256" key="6">
    <source>
        <dbReference type="SAM" id="MobiDB-lite"/>
    </source>
</evidence>
<keyword evidence="2" id="KW-1003">Cell membrane</keyword>
<protein>
    <submittedName>
        <fullName evidence="8">Uncharacterized protein</fullName>
    </submittedName>
</protein>
<dbReference type="PIRSF" id="PIRSF035875">
    <property type="entry name" value="RNase_BN"/>
    <property type="match status" value="1"/>
</dbReference>
<dbReference type="RefSeq" id="WP_183353735.1">
    <property type="nucleotide sequence ID" value="NZ_BLXX01000002.1"/>
</dbReference>
<evidence type="ECO:0000313" key="8">
    <source>
        <dbReference type="EMBL" id="GFO58894.1"/>
    </source>
</evidence>
<dbReference type="InterPro" id="IPR017039">
    <property type="entry name" value="Virul_fac_BrkB"/>
</dbReference>
<evidence type="ECO:0000256" key="5">
    <source>
        <dbReference type="ARBA" id="ARBA00023136"/>
    </source>
</evidence>
<feature type="compositionally biased region" description="Basic and acidic residues" evidence="6">
    <location>
        <begin position="283"/>
        <end position="306"/>
    </location>
</feature>
<name>A0A6V8MG64_9BACT</name>
<feature type="transmembrane region" description="Helical" evidence="7">
    <location>
        <begin position="182"/>
        <end position="207"/>
    </location>
</feature>
<dbReference type="EMBL" id="BLXX01000002">
    <property type="protein sequence ID" value="GFO58894.1"/>
    <property type="molecule type" value="Genomic_DNA"/>
</dbReference>
<keyword evidence="3 7" id="KW-0812">Transmembrane</keyword>
<reference evidence="9" key="1">
    <citation type="submission" date="2020-06" db="EMBL/GenBank/DDBJ databases">
        <title>Draft genomic sequence of Geomonas sp. Red330.</title>
        <authorList>
            <person name="Itoh H."/>
            <person name="Zhenxing X."/>
            <person name="Ushijima N."/>
            <person name="Masuda Y."/>
            <person name="Shiratori Y."/>
            <person name="Senoo K."/>
        </authorList>
    </citation>
    <scope>NUCLEOTIDE SEQUENCE [LARGE SCALE GENOMIC DNA]</scope>
    <source>
        <strain evidence="9">Red330</strain>
    </source>
</reference>
<dbReference type="Proteomes" id="UP000556026">
    <property type="component" value="Unassembled WGS sequence"/>
</dbReference>
<evidence type="ECO:0000313" key="9">
    <source>
        <dbReference type="Proteomes" id="UP000556026"/>
    </source>
</evidence>
<dbReference type="AlphaFoldDB" id="A0A6V8MG64"/>
<organism evidence="8 9">
    <name type="scientific">Geomonas silvestris</name>
    <dbReference type="NCBI Taxonomy" id="2740184"/>
    <lineage>
        <taxon>Bacteria</taxon>
        <taxon>Pseudomonadati</taxon>
        <taxon>Thermodesulfobacteriota</taxon>
        <taxon>Desulfuromonadia</taxon>
        <taxon>Geobacterales</taxon>
        <taxon>Geobacteraceae</taxon>
        <taxon>Geomonas</taxon>
    </lineage>
</organism>
<evidence type="ECO:0000256" key="4">
    <source>
        <dbReference type="ARBA" id="ARBA00022989"/>
    </source>
</evidence>
<sequence>MFSPRKYFKLGSISYLELGKRVYQKINDADCSAHAAAMAYYFLFAIFPFFLFLTTVIGYLPIPHLLDYVLQSAARLLPSQAFDLLQDNIRALFMNKKQGLLSLGVVLALWASSNAMVAIMDAMNKLYEVKEGRPFWKARLTAIFLVVALSLLFLLSLALLMFGTQIGSMVANLIDFGMVFRVVWDILLVPVILFLLSLAVAIVYYFTPDVEQNWKWISPGSVVVIPLWILISLGFSYYINNFSSYDKTYGSLGAVIVLLLWMYISGFIILTGAVVNAVIEHSSREGKEPGEKVEGENDAKQPEKHSWWSGFWKSRRQSKPSQ</sequence>
<feature type="region of interest" description="Disordered" evidence="6">
    <location>
        <begin position="283"/>
        <end position="322"/>
    </location>
</feature>
<dbReference type="NCBIfam" id="TIGR00765">
    <property type="entry name" value="yihY_not_rbn"/>
    <property type="match status" value="1"/>
</dbReference>
<gene>
    <name evidence="8" type="ORF">GMST_12190</name>
</gene>
<keyword evidence="4 7" id="KW-1133">Transmembrane helix</keyword>
<comment type="caution">
    <text evidence="8">The sequence shown here is derived from an EMBL/GenBank/DDBJ whole genome shotgun (WGS) entry which is preliminary data.</text>
</comment>
<dbReference type="PANTHER" id="PTHR30213:SF0">
    <property type="entry name" value="UPF0761 MEMBRANE PROTEIN YIHY"/>
    <property type="match status" value="1"/>
</dbReference>
<dbReference type="GO" id="GO:0005886">
    <property type="term" value="C:plasma membrane"/>
    <property type="evidence" value="ECO:0007669"/>
    <property type="project" value="UniProtKB-SubCell"/>
</dbReference>
<keyword evidence="5 7" id="KW-0472">Membrane</keyword>
<keyword evidence="9" id="KW-1185">Reference proteome</keyword>
<evidence type="ECO:0000256" key="1">
    <source>
        <dbReference type="ARBA" id="ARBA00004651"/>
    </source>
</evidence>
<evidence type="ECO:0000256" key="3">
    <source>
        <dbReference type="ARBA" id="ARBA00022692"/>
    </source>
</evidence>
<comment type="subcellular location">
    <subcellularLocation>
        <location evidence="1">Cell membrane</location>
        <topology evidence="1">Multi-pass membrane protein</topology>
    </subcellularLocation>
</comment>
<dbReference type="Pfam" id="PF03631">
    <property type="entry name" value="Virul_fac_BrkB"/>
    <property type="match status" value="1"/>
</dbReference>